<accession>A0A0P1B4M2</accession>
<dbReference type="InterPro" id="IPR041188">
    <property type="entry name" value="HTH_ABP1_N"/>
</dbReference>
<dbReference type="SUPFAM" id="SSF46689">
    <property type="entry name" value="Homeodomain-like"/>
    <property type="match status" value="1"/>
</dbReference>
<dbReference type="Gene3D" id="1.10.10.60">
    <property type="entry name" value="Homeodomain-like"/>
    <property type="match status" value="1"/>
</dbReference>
<dbReference type="PROSITE" id="PS51253">
    <property type="entry name" value="HTH_CENPB"/>
    <property type="match status" value="1"/>
</dbReference>
<evidence type="ECO:0000313" key="3">
    <source>
        <dbReference type="EMBL" id="CEG48978.1"/>
    </source>
</evidence>
<dbReference type="GO" id="GO:0003677">
    <property type="term" value="F:DNA binding"/>
    <property type="evidence" value="ECO:0007669"/>
    <property type="project" value="UniProtKB-KW"/>
</dbReference>
<keyword evidence="1 3" id="KW-0238">DNA-binding</keyword>
<dbReference type="OrthoDB" id="1638023at2759"/>
<dbReference type="OMA" id="KIRIALC"/>
<evidence type="ECO:0000313" key="4">
    <source>
        <dbReference type="Proteomes" id="UP000054928"/>
    </source>
</evidence>
<dbReference type="AlphaFoldDB" id="A0A0P1B4M2"/>
<sequence length="131" mass="15368">MGPRGAKHTTMSDKIRIALCQHKEKNPKLTHEELIKWIEENHQITVSGSTITNTLKRSVELLDNFEDANLDTKRQRTVRYPNMESALFEWLTTYQDQVNMSGDLLKKTVAHFLDRTPWNSLFPSLWGEWLR</sequence>
<evidence type="ECO:0000259" key="2">
    <source>
        <dbReference type="PROSITE" id="PS51253"/>
    </source>
</evidence>
<dbReference type="InterPro" id="IPR009057">
    <property type="entry name" value="Homeodomain-like_sf"/>
</dbReference>
<dbReference type="EMBL" id="CCYD01003042">
    <property type="protein sequence ID" value="CEG48978.1"/>
    <property type="molecule type" value="Genomic_DNA"/>
</dbReference>
<keyword evidence="4" id="KW-1185">Reference proteome</keyword>
<dbReference type="RefSeq" id="XP_024585347.1">
    <property type="nucleotide sequence ID" value="XM_024720117.1"/>
</dbReference>
<dbReference type="InterPro" id="IPR006600">
    <property type="entry name" value="HTH_CenpB_DNA-bd_dom"/>
</dbReference>
<dbReference type="Pfam" id="PF18107">
    <property type="entry name" value="HTH_ABP1_N"/>
    <property type="match status" value="1"/>
</dbReference>
<organism evidence="3 4">
    <name type="scientific">Plasmopara halstedii</name>
    <name type="common">Downy mildew of sunflower</name>
    <dbReference type="NCBI Taxonomy" id="4781"/>
    <lineage>
        <taxon>Eukaryota</taxon>
        <taxon>Sar</taxon>
        <taxon>Stramenopiles</taxon>
        <taxon>Oomycota</taxon>
        <taxon>Peronosporomycetes</taxon>
        <taxon>Peronosporales</taxon>
        <taxon>Peronosporaceae</taxon>
        <taxon>Plasmopara</taxon>
    </lineage>
</organism>
<feature type="domain" description="HTH CENPB-type" evidence="2">
    <location>
        <begin position="71"/>
        <end position="131"/>
    </location>
</feature>
<protein>
    <submittedName>
        <fullName evidence="3">DNA-binding centromere protein B (CENP-B)</fullName>
    </submittedName>
</protein>
<dbReference type="Proteomes" id="UP000054928">
    <property type="component" value="Unassembled WGS sequence"/>
</dbReference>
<proteinExistence type="predicted"/>
<evidence type="ECO:0000256" key="1">
    <source>
        <dbReference type="ARBA" id="ARBA00023125"/>
    </source>
</evidence>
<reference evidence="4" key="1">
    <citation type="submission" date="2014-09" db="EMBL/GenBank/DDBJ databases">
        <authorList>
            <person name="Sharma Rahul"/>
            <person name="Thines Marco"/>
        </authorList>
    </citation>
    <scope>NUCLEOTIDE SEQUENCE [LARGE SCALE GENOMIC DNA]</scope>
</reference>
<dbReference type="GeneID" id="36401823"/>
<name>A0A0P1B4M2_PLAHL</name>